<name>A0A0G0ZB56_9BACT</name>
<organism evidence="5 6">
    <name type="scientific">Candidatus Gottesmanbacteria bacterium GW2011_GWA2_42_18</name>
    <dbReference type="NCBI Taxonomy" id="1618442"/>
    <lineage>
        <taxon>Bacteria</taxon>
        <taxon>Candidatus Gottesmaniibacteriota</taxon>
    </lineage>
</organism>
<dbReference type="InterPro" id="IPR020471">
    <property type="entry name" value="AKR"/>
</dbReference>
<dbReference type="AlphaFoldDB" id="A0A0G0ZB56"/>
<protein>
    <submittedName>
        <fullName evidence="5">Aldo/keto reductase</fullName>
    </submittedName>
</protein>
<dbReference type="Pfam" id="PF00248">
    <property type="entry name" value="Aldo_ket_red"/>
    <property type="match status" value="1"/>
</dbReference>
<evidence type="ECO:0000256" key="1">
    <source>
        <dbReference type="PIRSR" id="PIRSR000097-1"/>
    </source>
</evidence>
<dbReference type="PANTHER" id="PTHR43638">
    <property type="entry name" value="OXIDOREDUCTASE, ALDO/KETO REDUCTASE FAMILY PROTEIN"/>
    <property type="match status" value="1"/>
</dbReference>
<feature type="site" description="Lowers pKa of active site Tyr" evidence="3">
    <location>
        <position position="86"/>
    </location>
</feature>
<reference evidence="5 6" key="1">
    <citation type="journal article" date="2015" name="Nature">
        <title>rRNA introns, odd ribosomes, and small enigmatic genomes across a large radiation of phyla.</title>
        <authorList>
            <person name="Brown C.T."/>
            <person name="Hug L.A."/>
            <person name="Thomas B.C."/>
            <person name="Sharon I."/>
            <person name="Castelle C.J."/>
            <person name="Singh A."/>
            <person name="Wilkins M.J."/>
            <person name="Williams K.H."/>
            <person name="Banfield J.F."/>
        </authorList>
    </citation>
    <scope>NUCLEOTIDE SEQUENCE [LARGE SCALE GENOMIC DNA]</scope>
</reference>
<dbReference type="CDD" id="cd19072">
    <property type="entry name" value="AKR_AKR3F1-like"/>
    <property type="match status" value="1"/>
</dbReference>
<sequence length="289" mass="32534">MTIPIKQLKNGYEMPVFGFGTWQIGGDTRRNPVNDDLGQTAALVRAIEAGVTHIDTAERYAAGHAEEIVAEAIKNFDRTKLFIVSKVWPDHLKYKDVLKSAMASLKRLKADYLDIYLIHMPNHAIPITETMKAMDKLKSEGLLKNIGVSNFSVASLQEAQSVSPNKIVVNQVHYNLIYREPERSGLLSFCQKNDIFLEAWRPVEKGMLAGGGIHLLDTLCRKYNKSPAQIAINWLIFQKNVVTLAKMVNEKHLAENLGSFDWEMEKEDIEKLRQDFPGQKSISGAVPLQ</sequence>
<dbReference type="InterPro" id="IPR023210">
    <property type="entry name" value="NADP_OxRdtase_dom"/>
</dbReference>
<evidence type="ECO:0000313" key="6">
    <source>
        <dbReference type="Proteomes" id="UP000034320"/>
    </source>
</evidence>
<evidence type="ECO:0000313" key="5">
    <source>
        <dbReference type="EMBL" id="KKS45955.1"/>
    </source>
</evidence>
<dbReference type="PIRSF" id="PIRSF000097">
    <property type="entry name" value="AKR"/>
    <property type="match status" value="1"/>
</dbReference>
<evidence type="ECO:0000259" key="4">
    <source>
        <dbReference type="Pfam" id="PF00248"/>
    </source>
</evidence>
<dbReference type="Proteomes" id="UP000034320">
    <property type="component" value="Unassembled WGS sequence"/>
</dbReference>
<accession>A0A0G0ZB56</accession>
<dbReference type="GO" id="GO:0016491">
    <property type="term" value="F:oxidoreductase activity"/>
    <property type="evidence" value="ECO:0007669"/>
    <property type="project" value="InterPro"/>
</dbReference>
<proteinExistence type="predicted"/>
<dbReference type="PRINTS" id="PR00069">
    <property type="entry name" value="ALDKETRDTASE"/>
</dbReference>
<feature type="domain" description="NADP-dependent oxidoreductase" evidence="4">
    <location>
        <begin position="18"/>
        <end position="273"/>
    </location>
</feature>
<feature type="binding site" evidence="2">
    <location>
        <position position="119"/>
    </location>
    <ligand>
        <name>substrate</name>
    </ligand>
</feature>
<dbReference type="Gene3D" id="3.20.20.100">
    <property type="entry name" value="NADP-dependent oxidoreductase domain"/>
    <property type="match status" value="1"/>
</dbReference>
<comment type="caution">
    <text evidence="5">The sequence shown here is derived from an EMBL/GenBank/DDBJ whole genome shotgun (WGS) entry which is preliminary data.</text>
</comment>
<dbReference type="EMBL" id="LCDD01000025">
    <property type="protein sequence ID" value="KKS45955.1"/>
    <property type="molecule type" value="Genomic_DNA"/>
</dbReference>
<dbReference type="PANTHER" id="PTHR43638:SF3">
    <property type="entry name" value="ALDEHYDE REDUCTASE"/>
    <property type="match status" value="1"/>
</dbReference>
<feature type="active site" description="Proton donor" evidence="1">
    <location>
        <position position="60"/>
    </location>
</feature>
<evidence type="ECO:0000256" key="3">
    <source>
        <dbReference type="PIRSR" id="PIRSR000097-3"/>
    </source>
</evidence>
<dbReference type="SUPFAM" id="SSF51430">
    <property type="entry name" value="NAD(P)-linked oxidoreductase"/>
    <property type="match status" value="1"/>
</dbReference>
<evidence type="ECO:0000256" key="2">
    <source>
        <dbReference type="PIRSR" id="PIRSR000097-2"/>
    </source>
</evidence>
<gene>
    <name evidence="5" type="ORF">UV09_C0025G0010</name>
</gene>
<dbReference type="InterPro" id="IPR036812">
    <property type="entry name" value="NAD(P)_OxRdtase_dom_sf"/>
</dbReference>